<dbReference type="PROSITE" id="PS50110">
    <property type="entry name" value="RESPONSE_REGULATORY"/>
    <property type="match status" value="1"/>
</dbReference>
<accession>A0A0C1NEP8</accession>
<dbReference type="InterPro" id="IPR011006">
    <property type="entry name" value="CheY-like_superfamily"/>
</dbReference>
<dbReference type="Gene3D" id="3.40.50.2300">
    <property type="match status" value="1"/>
</dbReference>
<dbReference type="GO" id="GO:0016301">
    <property type="term" value="F:kinase activity"/>
    <property type="evidence" value="ECO:0007669"/>
    <property type="project" value="UniProtKB-KW"/>
</dbReference>
<dbReference type="PANTHER" id="PTHR44591:SF24">
    <property type="entry name" value="PROTEIN-GLUTAMATE METHYLESTERASE_PROTEIN-GLUTAMINE GLUTAMINASE 1"/>
    <property type="match status" value="1"/>
</dbReference>
<dbReference type="RefSeq" id="WP_038088043.1">
    <property type="nucleotide sequence ID" value="NZ_JHEG04000001.1"/>
</dbReference>
<reference evidence="4" key="2">
    <citation type="submission" date="2019-11" db="EMBL/GenBank/DDBJ databases">
        <title>Improved Assembly of Tolypothrix boutellei genome.</title>
        <authorList>
            <person name="Sarangi A.N."/>
            <person name="Mukherjee M."/>
            <person name="Ghosh S."/>
            <person name="Singh D."/>
            <person name="Das A."/>
            <person name="Kant S."/>
            <person name="Prusty A."/>
            <person name="Tripathy S."/>
        </authorList>
    </citation>
    <scope>NUCLEOTIDE SEQUENCE</scope>
    <source>
        <strain evidence="4">VB521301</strain>
    </source>
</reference>
<keyword evidence="5" id="KW-0808">Transferase</keyword>
<comment type="caution">
    <text evidence="5">The sequence shown here is derived from an EMBL/GenBank/DDBJ whole genome shotgun (WGS) entry which is preliminary data.</text>
</comment>
<dbReference type="OrthoDB" id="9115at2"/>
<feature type="domain" description="Response regulatory" evidence="3">
    <location>
        <begin position="3"/>
        <end position="117"/>
    </location>
</feature>
<gene>
    <name evidence="5" type="ORF">DA73_0223085</name>
    <name evidence="4" type="ORF">DA73_0400018930</name>
</gene>
<dbReference type="EMBL" id="JHEG02000048">
    <property type="protein sequence ID" value="KIE11266.1"/>
    <property type="molecule type" value="Genomic_DNA"/>
</dbReference>
<dbReference type="Pfam" id="PF00072">
    <property type="entry name" value="Response_reg"/>
    <property type="match status" value="1"/>
</dbReference>
<evidence type="ECO:0000313" key="5">
    <source>
        <dbReference type="EMBL" id="KIE11266.1"/>
    </source>
</evidence>
<name>A0A0C1NEP8_9CYAN</name>
<evidence type="ECO:0000313" key="4">
    <source>
        <dbReference type="EMBL" id="KAF3887332.1"/>
    </source>
</evidence>
<dbReference type="AlphaFoldDB" id="A0A0C1NEP8"/>
<dbReference type="STRING" id="1479485.DA73_0223085"/>
<dbReference type="InterPro" id="IPR050595">
    <property type="entry name" value="Bact_response_regulator"/>
</dbReference>
<protein>
    <submittedName>
        <fullName evidence="5">Histidine kinase</fullName>
    </submittedName>
    <submittedName>
        <fullName evidence="4">Response regulator</fullName>
    </submittedName>
</protein>
<feature type="modified residue" description="4-aspartylphosphate" evidence="2">
    <location>
        <position position="52"/>
    </location>
</feature>
<dbReference type="SMART" id="SM00448">
    <property type="entry name" value="REC"/>
    <property type="match status" value="1"/>
</dbReference>
<dbReference type="EMBL" id="JHEG04000001">
    <property type="protein sequence ID" value="KAF3887332.1"/>
    <property type="molecule type" value="Genomic_DNA"/>
</dbReference>
<keyword evidence="5" id="KW-0418">Kinase</keyword>
<evidence type="ECO:0000256" key="1">
    <source>
        <dbReference type="ARBA" id="ARBA00022553"/>
    </source>
</evidence>
<keyword evidence="6" id="KW-1185">Reference proteome</keyword>
<evidence type="ECO:0000256" key="2">
    <source>
        <dbReference type="PROSITE-ProRule" id="PRU00169"/>
    </source>
</evidence>
<organism evidence="5">
    <name type="scientific">Tolypothrix bouteillei VB521301</name>
    <dbReference type="NCBI Taxonomy" id="1479485"/>
    <lineage>
        <taxon>Bacteria</taxon>
        <taxon>Bacillati</taxon>
        <taxon>Cyanobacteriota</taxon>
        <taxon>Cyanophyceae</taxon>
        <taxon>Nostocales</taxon>
        <taxon>Tolypothrichaceae</taxon>
        <taxon>Tolypothrix</taxon>
    </lineage>
</organism>
<evidence type="ECO:0000313" key="6">
    <source>
        <dbReference type="Proteomes" id="UP000029738"/>
    </source>
</evidence>
<proteinExistence type="predicted"/>
<dbReference type="GO" id="GO:0000160">
    <property type="term" value="P:phosphorelay signal transduction system"/>
    <property type="evidence" value="ECO:0007669"/>
    <property type="project" value="InterPro"/>
</dbReference>
<dbReference type="Proteomes" id="UP000029738">
    <property type="component" value="Unassembled WGS sequence"/>
</dbReference>
<sequence length="121" mass="13608">MALVLIIDDAAFSRRMIRKFLQGDGYEIIEATNGREGLEMVYNHKPNCVLADLLMPDMNGFEFLEALQKEGLKIPTIIISADIQEGSRNQSYNLGAVNFINKPPKANELREAVQQVINVKE</sequence>
<reference evidence="5" key="1">
    <citation type="journal article" date="2015" name="Genome Announc.">
        <title>Draft Genome Sequence of Tolypothrix boutellei Strain VB521301.</title>
        <authorList>
            <person name="Chandrababunaidu M.M."/>
            <person name="Singh D."/>
            <person name="Sen D."/>
            <person name="Bhan S."/>
            <person name="Das S."/>
            <person name="Gupta A."/>
            <person name="Adhikary S.P."/>
            <person name="Tripathy S."/>
        </authorList>
    </citation>
    <scope>NUCLEOTIDE SEQUENCE</scope>
    <source>
        <strain evidence="5">VB521301</strain>
    </source>
</reference>
<evidence type="ECO:0000259" key="3">
    <source>
        <dbReference type="PROSITE" id="PS50110"/>
    </source>
</evidence>
<dbReference type="SUPFAM" id="SSF52172">
    <property type="entry name" value="CheY-like"/>
    <property type="match status" value="1"/>
</dbReference>
<dbReference type="InterPro" id="IPR001789">
    <property type="entry name" value="Sig_transdc_resp-reg_receiver"/>
</dbReference>
<dbReference type="PANTHER" id="PTHR44591">
    <property type="entry name" value="STRESS RESPONSE REGULATOR PROTEIN 1"/>
    <property type="match status" value="1"/>
</dbReference>
<keyword evidence="1 2" id="KW-0597">Phosphoprotein</keyword>